<dbReference type="AlphaFoldDB" id="A0A0S4LNQ9"/>
<feature type="domain" description="PilZ" evidence="2">
    <location>
        <begin position="8"/>
        <end position="102"/>
    </location>
</feature>
<dbReference type="OrthoDB" id="581532at2"/>
<proteinExistence type="predicted"/>
<dbReference type="GO" id="GO:0035438">
    <property type="term" value="F:cyclic-di-GMP binding"/>
    <property type="evidence" value="ECO:0007669"/>
    <property type="project" value="InterPro"/>
</dbReference>
<reference evidence="4" key="1">
    <citation type="submission" date="2015-10" db="EMBL/GenBank/DDBJ databases">
        <authorList>
            <person name="Luecker S."/>
            <person name="Luecker S."/>
        </authorList>
    </citation>
    <scope>NUCLEOTIDE SEQUENCE [LARGE SCALE GENOMIC DNA]</scope>
</reference>
<dbReference type="Pfam" id="PF07238">
    <property type="entry name" value="PilZ"/>
    <property type="match status" value="1"/>
</dbReference>
<gene>
    <name evidence="3" type="ORF">COMA2_70022</name>
</gene>
<accession>A0A0S4LNQ9</accession>
<organism evidence="3 4">
    <name type="scientific">Candidatus Nitrospira nitrificans</name>
    <dbReference type="NCBI Taxonomy" id="1742973"/>
    <lineage>
        <taxon>Bacteria</taxon>
        <taxon>Pseudomonadati</taxon>
        <taxon>Nitrospirota</taxon>
        <taxon>Nitrospiria</taxon>
        <taxon>Nitrospirales</taxon>
        <taxon>Nitrospiraceae</taxon>
        <taxon>Nitrospira</taxon>
    </lineage>
</organism>
<evidence type="ECO:0000313" key="3">
    <source>
        <dbReference type="EMBL" id="CUS39203.1"/>
    </source>
</evidence>
<evidence type="ECO:0000259" key="2">
    <source>
        <dbReference type="Pfam" id="PF07238"/>
    </source>
</evidence>
<feature type="region of interest" description="Disordered" evidence="1">
    <location>
        <begin position="119"/>
        <end position="142"/>
    </location>
</feature>
<evidence type="ECO:0000313" key="4">
    <source>
        <dbReference type="Proteomes" id="UP000198736"/>
    </source>
</evidence>
<name>A0A0S4LNQ9_9BACT</name>
<protein>
    <recommendedName>
        <fullName evidence="2">PilZ domain-containing protein</fullName>
    </recommendedName>
</protein>
<feature type="compositionally biased region" description="Basic and acidic residues" evidence="1">
    <location>
        <begin position="123"/>
        <end position="132"/>
    </location>
</feature>
<dbReference type="Proteomes" id="UP000198736">
    <property type="component" value="Unassembled WGS sequence"/>
</dbReference>
<dbReference type="RefSeq" id="WP_090901411.1">
    <property type="nucleotide sequence ID" value="NZ_CZPZ01000034.1"/>
</dbReference>
<dbReference type="Gene3D" id="2.40.10.220">
    <property type="entry name" value="predicted glycosyltransferase like domains"/>
    <property type="match status" value="1"/>
</dbReference>
<keyword evidence="4" id="KW-1185">Reference proteome</keyword>
<dbReference type="SUPFAM" id="SSF141371">
    <property type="entry name" value="PilZ domain-like"/>
    <property type="match status" value="1"/>
</dbReference>
<evidence type="ECO:0000256" key="1">
    <source>
        <dbReference type="SAM" id="MobiDB-lite"/>
    </source>
</evidence>
<dbReference type="InterPro" id="IPR009875">
    <property type="entry name" value="PilZ_domain"/>
</dbReference>
<dbReference type="EMBL" id="CZPZ01000034">
    <property type="protein sequence ID" value="CUS39203.1"/>
    <property type="molecule type" value="Genomic_DNA"/>
</dbReference>
<sequence length="216" mass="24636">MANRTNPVRRHSRFPVSWPVVYGNEALLAEGTVLDLTSRGWRVAGSMPVTAGMQLTLQVSIPERSAPLYVHRATVLWVHDHEFAIEAHEMTSIDQAWVTEFLQHKLGLMWMSRATDQETSLQARDKTSHAEIARPQPPDPSEEDVLRRFLASETASTDQPVERRWDSALEFQETETPTLAGRRPEKVLREARRILRRIVAIKANRVQTGQNQILNN</sequence>